<accession>A0A2P2QKY3</accession>
<sequence length="54" mass="6004">MNSVVLMLNSHSVTLPVPSKPAYFMDSNIASDMSVSLQSKVERNEDSITELHPR</sequence>
<proteinExistence type="predicted"/>
<dbReference type="EMBL" id="GGEC01087162">
    <property type="protein sequence ID" value="MBX67646.1"/>
    <property type="molecule type" value="Transcribed_RNA"/>
</dbReference>
<evidence type="ECO:0000313" key="1">
    <source>
        <dbReference type="EMBL" id="MBX67646.1"/>
    </source>
</evidence>
<reference evidence="1" key="1">
    <citation type="submission" date="2018-02" db="EMBL/GenBank/DDBJ databases">
        <title>Rhizophora mucronata_Transcriptome.</title>
        <authorList>
            <person name="Meera S.P."/>
            <person name="Sreeshan A."/>
            <person name="Augustine A."/>
        </authorList>
    </citation>
    <scope>NUCLEOTIDE SEQUENCE</scope>
    <source>
        <tissue evidence="1">Leaf</tissue>
    </source>
</reference>
<organism evidence="1">
    <name type="scientific">Rhizophora mucronata</name>
    <name type="common">Asiatic mangrove</name>
    <dbReference type="NCBI Taxonomy" id="61149"/>
    <lineage>
        <taxon>Eukaryota</taxon>
        <taxon>Viridiplantae</taxon>
        <taxon>Streptophyta</taxon>
        <taxon>Embryophyta</taxon>
        <taxon>Tracheophyta</taxon>
        <taxon>Spermatophyta</taxon>
        <taxon>Magnoliopsida</taxon>
        <taxon>eudicotyledons</taxon>
        <taxon>Gunneridae</taxon>
        <taxon>Pentapetalae</taxon>
        <taxon>rosids</taxon>
        <taxon>fabids</taxon>
        <taxon>Malpighiales</taxon>
        <taxon>Rhizophoraceae</taxon>
        <taxon>Rhizophora</taxon>
    </lineage>
</organism>
<dbReference type="AlphaFoldDB" id="A0A2P2QKY3"/>
<protein>
    <submittedName>
        <fullName evidence="1">Uncharacterized protein</fullName>
    </submittedName>
</protein>
<name>A0A2P2QKY3_RHIMU</name>